<feature type="compositionally biased region" description="Basic and acidic residues" evidence="2">
    <location>
        <begin position="87"/>
        <end position="99"/>
    </location>
</feature>
<gene>
    <name evidence="3" type="ORF">CORT_0F02390</name>
</gene>
<sequence>MLRREATTIKLSAEDVFDYDESLEEKRLQQQQEKQLQQQLQQQQQQQQHPSHSNESTIINQPTNPASDFNSSNILQEQLNNTDELLQESRTRSKNERIL</sequence>
<dbReference type="OrthoDB" id="4022182at2759"/>
<reference evidence="3 4" key="1">
    <citation type="journal article" date="2012" name="PLoS ONE">
        <title>Sequence and analysis of the genome of the pathogenic yeast Candida orthopsilosis.</title>
        <authorList>
            <person name="Riccombeni A."/>
            <person name="Vidanes G."/>
            <person name="Proux-Wera E."/>
            <person name="Wolfe K.H."/>
            <person name="Butler G."/>
        </authorList>
    </citation>
    <scope>NUCLEOTIDE SEQUENCE [LARGE SCALE GENOMIC DNA]</scope>
    <source>
        <strain evidence="3 4">Co 90-125</strain>
    </source>
</reference>
<evidence type="ECO:0000256" key="2">
    <source>
        <dbReference type="SAM" id="MobiDB-lite"/>
    </source>
</evidence>
<keyword evidence="4" id="KW-1185">Reference proteome</keyword>
<dbReference type="RefSeq" id="XP_003870593.1">
    <property type="nucleotide sequence ID" value="XM_003870544.1"/>
</dbReference>
<feature type="compositionally biased region" description="Polar residues" evidence="2">
    <location>
        <begin position="49"/>
        <end position="84"/>
    </location>
</feature>
<proteinExistence type="predicted"/>
<dbReference type="AlphaFoldDB" id="H8X8I9"/>
<name>H8X8I9_CANO9</name>
<dbReference type="Pfam" id="PF10471">
    <property type="entry name" value="ANAPC_CDC26"/>
    <property type="match status" value="1"/>
</dbReference>
<keyword evidence="1" id="KW-0833">Ubl conjugation pathway</keyword>
<dbReference type="GeneID" id="14541422"/>
<organism evidence="3 4">
    <name type="scientific">Candida orthopsilosis (strain 90-125)</name>
    <name type="common">Yeast</name>
    <dbReference type="NCBI Taxonomy" id="1136231"/>
    <lineage>
        <taxon>Eukaryota</taxon>
        <taxon>Fungi</taxon>
        <taxon>Dikarya</taxon>
        <taxon>Ascomycota</taxon>
        <taxon>Saccharomycotina</taxon>
        <taxon>Pichiomycetes</taxon>
        <taxon>Debaryomycetaceae</taxon>
        <taxon>Candida/Lodderomyces clade</taxon>
        <taxon>Candida</taxon>
    </lineage>
</organism>
<dbReference type="HOGENOM" id="CLU_2320101_0_0_1"/>
<dbReference type="InterPro" id="IPR018860">
    <property type="entry name" value="APC_suCDC26"/>
</dbReference>
<evidence type="ECO:0000313" key="3">
    <source>
        <dbReference type="EMBL" id="CCG24464.1"/>
    </source>
</evidence>
<dbReference type="GO" id="GO:0005680">
    <property type="term" value="C:anaphase-promoting complex"/>
    <property type="evidence" value="ECO:0007669"/>
    <property type="project" value="InterPro"/>
</dbReference>
<dbReference type="KEGG" id="cot:CORT_0F02390"/>
<dbReference type="Proteomes" id="UP000005018">
    <property type="component" value="Chromosome 6"/>
</dbReference>
<dbReference type="EMBL" id="HE681724">
    <property type="protein sequence ID" value="CCG24464.1"/>
    <property type="molecule type" value="Genomic_DNA"/>
</dbReference>
<feature type="compositionally biased region" description="Low complexity" evidence="2">
    <location>
        <begin position="29"/>
        <end position="48"/>
    </location>
</feature>
<dbReference type="GO" id="GO:0031145">
    <property type="term" value="P:anaphase-promoting complex-dependent catabolic process"/>
    <property type="evidence" value="ECO:0007669"/>
    <property type="project" value="InterPro"/>
</dbReference>
<evidence type="ECO:0000313" key="4">
    <source>
        <dbReference type="Proteomes" id="UP000005018"/>
    </source>
</evidence>
<feature type="region of interest" description="Disordered" evidence="2">
    <location>
        <begin position="24"/>
        <end position="99"/>
    </location>
</feature>
<evidence type="ECO:0008006" key="5">
    <source>
        <dbReference type="Google" id="ProtNLM"/>
    </source>
</evidence>
<evidence type="ECO:0000256" key="1">
    <source>
        <dbReference type="ARBA" id="ARBA00022786"/>
    </source>
</evidence>
<accession>H8X8I9</accession>
<protein>
    <recommendedName>
        <fullName evidence="5">Anaphase-promoting complex subunit CDC26</fullName>
    </recommendedName>
</protein>